<dbReference type="EMBL" id="SFCC01000004">
    <property type="protein sequence ID" value="RZQ64085.1"/>
    <property type="molecule type" value="Genomic_DNA"/>
</dbReference>
<feature type="chain" id="PRO_5020237886" description="Lipoprotein" evidence="1">
    <location>
        <begin position="28"/>
        <end position="297"/>
    </location>
</feature>
<feature type="signal peptide" evidence="1">
    <location>
        <begin position="1"/>
        <end position="27"/>
    </location>
</feature>
<reference evidence="2 3" key="1">
    <citation type="submission" date="2019-02" db="EMBL/GenBank/DDBJ databases">
        <title>Draft genome sequence of Amycolatopsis sp. 8-3EHSu isolated from roots of Suaeda maritima.</title>
        <authorList>
            <person name="Duangmal K."/>
            <person name="Chantavorakit T."/>
        </authorList>
    </citation>
    <scope>NUCLEOTIDE SEQUENCE [LARGE SCALE GENOMIC DNA]</scope>
    <source>
        <strain evidence="2 3">8-3EHSu</strain>
    </source>
</reference>
<dbReference type="PROSITE" id="PS51257">
    <property type="entry name" value="PROKAR_LIPOPROTEIN"/>
    <property type="match status" value="1"/>
</dbReference>
<evidence type="ECO:0000313" key="3">
    <source>
        <dbReference type="Proteomes" id="UP000292003"/>
    </source>
</evidence>
<organism evidence="2 3">
    <name type="scientific">Amycolatopsis suaedae</name>
    <dbReference type="NCBI Taxonomy" id="2510978"/>
    <lineage>
        <taxon>Bacteria</taxon>
        <taxon>Bacillati</taxon>
        <taxon>Actinomycetota</taxon>
        <taxon>Actinomycetes</taxon>
        <taxon>Pseudonocardiales</taxon>
        <taxon>Pseudonocardiaceae</taxon>
        <taxon>Amycolatopsis</taxon>
    </lineage>
</organism>
<evidence type="ECO:0000313" key="2">
    <source>
        <dbReference type="EMBL" id="RZQ64085.1"/>
    </source>
</evidence>
<gene>
    <name evidence="2" type="ORF">EWH70_08795</name>
</gene>
<dbReference type="AlphaFoldDB" id="A0A4V2EM75"/>
<dbReference type="OrthoDB" id="3597808at2"/>
<name>A0A4V2EM75_9PSEU</name>
<sequence length="297" mass="32048">MPALTRRITRFTALACVALLATGCAQGRAGTALPDGDQAANYVTEKFRTKLEGLKGEFSGDKSRKARLESFARIGEKNANTTLDSVQFGSPPSRFVQLRSNKDAGDFREFLHPAGDPLDYMHLGPVYSSLASTPWVSREYTGGNLIECYWNGMIDACKLVASVESSVKEGSGKAAKRAKSLPDGGVELVADVPLRVFIKERVVVFPESLASKITEEQKGKTFPTTVVLNADGGLVRVEMVGVIPGPSEVEVRIKYENLGPATARDIPKKPDAAQITHLPDRAAVDEFHRKLGEITGG</sequence>
<evidence type="ECO:0008006" key="4">
    <source>
        <dbReference type="Google" id="ProtNLM"/>
    </source>
</evidence>
<keyword evidence="1" id="KW-0732">Signal</keyword>
<dbReference type="RefSeq" id="WP_130474803.1">
    <property type="nucleotide sequence ID" value="NZ_SFCC01000004.1"/>
</dbReference>
<proteinExistence type="predicted"/>
<keyword evidence="3" id="KW-1185">Reference proteome</keyword>
<comment type="caution">
    <text evidence="2">The sequence shown here is derived from an EMBL/GenBank/DDBJ whole genome shotgun (WGS) entry which is preliminary data.</text>
</comment>
<accession>A0A4V2EM75</accession>
<dbReference type="Proteomes" id="UP000292003">
    <property type="component" value="Unassembled WGS sequence"/>
</dbReference>
<evidence type="ECO:0000256" key="1">
    <source>
        <dbReference type="SAM" id="SignalP"/>
    </source>
</evidence>
<protein>
    <recommendedName>
        <fullName evidence="4">Lipoprotein</fullName>
    </recommendedName>
</protein>